<evidence type="ECO:0000256" key="3">
    <source>
        <dbReference type="ARBA" id="ARBA00022475"/>
    </source>
</evidence>
<keyword evidence="8" id="KW-0808">Transferase</keyword>
<comment type="subcellular location">
    <subcellularLocation>
        <location evidence="1">Cell membrane</location>
        <topology evidence="1">Multi-pass membrane protein</topology>
    </subcellularLocation>
</comment>
<dbReference type="GO" id="GO:0005886">
    <property type="term" value="C:plasma membrane"/>
    <property type="evidence" value="ECO:0007669"/>
    <property type="project" value="UniProtKB-SubCell"/>
</dbReference>
<dbReference type="Proteomes" id="UP001219355">
    <property type="component" value="Chromosome 3"/>
</dbReference>
<keyword evidence="9" id="KW-1185">Reference proteome</keyword>
<evidence type="ECO:0000256" key="2">
    <source>
        <dbReference type="ARBA" id="ARBA00012543"/>
    </source>
</evidence>
<reference evidence="8" key="1">
    <citation type="submission" date="2023-03" db="EMBL/GenBank/DDBJ databases">
        <title>Emydomyces testavorans Genome Sequence.</title>
        <authorList>
            <person name="Hoyer L."/>
        </authorList>
    </citation>
    <scope>NUCLEOTIDE SEQUENCE</scope>
    <source>
        <strain evidence="8">16-2883</strain>
    </source>
</reference>
<dbReference type="EMBL" id="CP120629">
    <property type="protein sequence ID" value="WEW60237.1"/>
    <property type="molecule type" value="Genomic_DNA"/>
</dbReference>
<dbReference type="InterPro" id="IPR013616">
    <property type="entry name" value="Chitin_synth_N"/>
</dbReference>
<keyword evidence="3" id="KW-1003">Cell membrane</keyword>
<feature type="domain" description="Chitin synthase N-terminal" evidence="7">
    <location>
        <begin position="131"/>
        <end position="175"/>
    </location>
</feature>
<keyword evidence="5" id="KW-0472">Membrane</keyword>
<accession>A0AAF0IKX9</accession>
<feature type="compositionally biased region" description="Polar residues" evidence="6">
    <location>
        <begin position="63"/>
        <end position="80"/>
    </location>
</feature>
<evidence type="ECO:0000313" key="9">
    <source>
        <dbReference type="Proteomes" id="UP001219355"/>
    </source>
</evidence>
<dbReference type="EC" id="2.4.1.16" evidence="2"/>
<dbReference type="GO" id="GO:0004100">
    <property type="term" value="F:chitin synthase activity"/>
    <property type="evidence" value="ECO:0007669"/>
    <property type="project" value="UniProtKB-EC"/>
</dbReference>
<evidence type="ECO:0000313" key="8">
    <source>
        <dbReference type="EMBL" id="WEW60237.1"/>
    </source>
</evidence>
<gene>
    <name evidence="8" type="primary">CHS3_3</name>
    <name evidence="8" type="ORF">PRK78_005722</name>
</gene>
<name>A0AAF0IKX9_9EURO</name>
<sequence length="194" mass="21539">MAYKGGANSPGGYGDHRLQDLPPTGSDDDASRSLLQQNQGPFSGPFDDPHQRNTSPARPASRYSLTESYATDPQNMSQYSDPMYGQHMDNPAAGFGVPGRVPSPYSRSETSSTEAWRQRQAPQGNLRRYATRKVKLVQGSVLSVDYPVPSAIQNAVQARYRNDLEGGSEEFTHMRCERLKRFKHSLGKTLLMSR</sequence>
<proteinExistence type="predicted"/>
<evidence type="ECO:0000256" key="1">
    <source>
        <dbReference type="ARBA" id="ARBA00004651"/>
    </source>
</evidence>
<feature type="region of interest" description="Disordered" evidence="6">
    <location>
        <begin position="1"/>
        <end position="123"/>
    </location>
</feature>
<keyword evidence="4 8" id="KW-0328">Glycosyltransferase</keyword>
<organism evidence="8 9">
    <name type="scientific">Emydomyces testavorans</name>
    <dbReference type="NCBI Taxonomy" id="2070801"/>
    <lineage>
        <taxon>Eukaryota</taxon>
        <taxon>Fungi</taxon>
        <taxon>Dikarya</taxon>
        <taxon>Ascomycota</taxon>
        <taxon>Pezizomycotina</taxon>
        <taxon>Eurotiomycetes</taxon>
        <taxon>Eurotiomycetidae</taxon>
        <taxon>Onygenales</taxon>
        <taxon>Nannizziopsiaceae</taxon>
        <taxon>Emydomyces</taxon>
    </lineage>
</organism>
<evidence type="ECO:0000259" key="7">
    <source>
        <dbReference type="Pfam" id="PF08407"/>
    </source>
</evidence>
<keyword evidence="5" id="KW-0812">Transmembrane</keyword>
<dbReference type="Pfam" id="PF08407">
    <property type="entry name" value="Chitin_synth_1N"/>
    <property type="match status" value="1"/>
</dbReference>
<evidence type="ECO:0000256" key="6">
    <source>
        <dbReference type="SAM" id="MobiDB-lite"/>
    </source>
</evidence>
<dbReference type="AlphaFoldDB" id="A0AAF0IKX9"/>
<feature type="compositionally biased region" description="Polar residues" evidence="6">
    <location>
        <begin position="105"/>
        <end position="123"/>
    </location>
</feature>
<keyword evidence="5" id="KW-1133">Transmembrane helix</keyword>
<evidence type="ECO:0000256" key="5">
    <source>
        <dbReference type="ARBA" id="ARBA00022989"/>
    </source>
</evidence>
<protein>
    <recommendedName>
        <fullName evidence="2">chitin synthase</fullName>
        <ecNumber evidence="2">2.4.1.16</ecNumber>
    </recommendedName>
</protein>
<evidence type="ECO:0000256" key="4">
    <source>
        <dbReference type="ARBA" id="ARBA00022676"/>
    </source>
</evidence>